<dbReference type="OrthoDB" id="10594304at2759"/>
<reference evidence="1" key="1">
    <citation type="journal article" date="2014" name="Genome Announc.">
        <title>De novo whole-genome sequence and genome annotation of Lichtheimia ramosa.</title>
        <authorList>
            <person name="Linde J."/>
            <person name="Schwartze V."/>
            <person name="Binder U."/>
            <person name="Lass-Florl C."/>
            <person name="Voigt K."/>
            <person name="Horn F."/>
        </authorList>
    </citation>
    <scope>NUCLEOTIDE SEQUENCE</scope>
    <source>
        <strain evidence="1">JMRC FSU:6197</strain>
    </source>
</reference>
<gene>
    <name evidence="1" type="ORF">LRAMOSA05221</name>
</gene>
<protein>
    <submittedName>
        <fullName evidence="1">Uncharacterized protein</fullName>
    </submittedName>
</protein>
<name>A0A077X1Z1_9FUNG</name>
<evidence type="ECO:0000313" key="1">
    <source>
        <dbReference type="EMBL" id="CDS13037.1"/>
    </source>
</evidence>
<sequence>MDIDDQAAIDQNRHRIETFRANCHTITFKFSFNIDGVRACFHFVRSLTTLQGERMPDTSADVRYYQRGLDLTNWHRGMYHSSKEPSGLDDDERLQHTRIVGIDPGMA</sequence>
<organism evidence="1">
    <name type="scientific">Lichtheimia ramosa</name>
    <dbReference type="NCBI Taxonomy" id="688394"/>
    <lineage>
        <taxon>Eukaryota</taxon>
        <taxon>Fungi</taxon>
        <taxon>Fungi incertae sedis</taxon>
        <taxon>Mucoromycota</taxon>
        <taxon>Mucoromycotina</taxon>
        <taxon>Mucoromycetes</taxon>
        <taxon>Mucorales</taxon>
        <taxon>Lichtheimiaceae</taxon>
        <taxon>Lichtheimia</taxon>
    </lineage>
</organism>
<accession>A0A077X1Z1</accession>
<proteinExistence type="predicted"/>
<dbReference type="AlphaFoldDB" id="A0A077X1Z1"/>
<dbReference type="EMBL" id="LK023368">
    <property type="protein sequence ID" value="CDS13037.1"/>
    <property type="molecule type" value="Genomic_DNA"/>
</dbReference>